<dbReference type="Proteomes" id="UP000000775">
    <property type="component" value="Chromosome"/>
</dbReference>
<keyword evidence="2" id="KW-1185">Reference proteome</keyword>
<name>Q17XF4_HELAH</name>
<dbReference type="KEGG" id="hac:Hac_0891"/>
<evidence type="ECO:0000313" key="2">
    <source>
        <dbReference type="Proteomes" id="UP000000775"/>
    </source>
</evidence>
<dbReference type="EMBL" id="AM260522">
    <property type="protein sequence ID" value="CAJ99672.1"/>
    <property type="molecule type" value="Genomic_DNA"/>
</dbReference>
<gene>
    <name evidence="1" type="ordered locus">Hac_0891</name>
</gene>
<proteinExistence type="predicted"/>
<organism evidence="1 2">
    <name type="scientific">Helicobacter acinonychis (strain Sheeba)</name>
    <dbReference type="NCBI Taxonomy" id="382638"/>
    <lineage>
        <taxon>Bacteria</taxon>
        <taxon>Pseudomonadati</taxon>
        <taxon>Campylobacterota</taxon>
        <taxon>Epsilonproteobacteria</taxon>
        <taxon>Campylobacterales</taxon>
        <taxon>Helicobacteraceae</taxon>
        <taxon>Helicobacter</taxon>
    </lineage>
</organism>
<dbReference type="HOGENOM" id="CLU_2316414_0_0_7"/>
<reference evidence="1 2" key="1">
    <citation type="journal article" date="2006" name="PLoS Genet.">
        <title>Who ate whom? Adaptive Helicobacter genomic changes that accompanied a host jump from early humans to large felines.</title>
        <authorList>
            <person name="Eppinger M."/>
            <person name="Baar C."/>
            <person name="Linz B."/>
            <person name="Raddatz G."/>
            <person name="Lanz C."/>
            <person name="Keller H."/>
            <person name="Morelli G."/>
            <person name="Gressmann H."/>
            <person name="Achtman M."/>
            <person name="Schuster S.C."/>
        </authorList>
    </citation>
    <scope>NUCLEOTIDE SEQUENCE [LARGE SCALE GENOMIC DNA]</scope>
    <source>
        <strain evidence="1 2">Sheeba</strain>
    </source>
</reference>
<protein>
    <submittedName>
        <fullName evidence="1">Uncharacterized protein</fullName>
    </submittedName>
</protein>
<dbReference type="AlphaFoldDB" id="Q17XF4"/>
<accession>Q17XF4</accession>
<sequence>MLQEIRELPENFTEKLNDKIFPLEQGITFMYTKDRMHYDELAVARSVSVEDMLIYIQTKMRLSQHQELEYDPFKKWQQIIEHQIQTNSYTQVDSILYAK</sequence>
<evidence type="ECO:0000313" key="1">
    <source>
        <dbReference type="EMBL" id="CAJ99672.1"/>
    </source>
</evidence>